<reference evidence="3 4" key="1">
    <citation type="submission" date="2024-03" db="EMBL/GenBank/DDBJ databases">
        <title>Actinomycetospora sp. OC33-EN07, a novel actinomycete isolated from wild orchid (Aerides multiflora).</title>
        <authorList>
            <person name="Suriyachadkun C."/>
        </authorList>
    </citation>
    <scope>NUCLEOTIDE SEQUENCE [LARGE SCALE GENOMIC DNA]</scope>
    <source>
        <strain evidence="3 4">OC33-EN07</strain>
    </source>
</reference>
<dbReference type="PANTHER" id="PTHR35333:SF3">
    <property type="entry name" value="BETA-LACTAMASE-TYPE TRANSPEPTIDASE FOLD CONTAINING PROTEIN"/>
    <property type="match status" value="1"/>
</dbReference>
<dbReference type="InterPro" id="IPR045155">
    <property type="entry name" value="Beta-lactam_cat"/>
</dbReference>
<dbReference type="PANTHER" id="PTHR35333">
    <property type="entry name" value="BETA-LACTAMASE"/>
    <property type="match status" value="1"/>
</dbReference>
<evidence type="ECO:0000259" key="2">
    <source>
        <dbReference type="Pfam" id="PF13354"/>
    </source>
</evidence>
<dbReference type="Pfam" id="PF13354">
    <property type="entry name" value="Beta-lactamase2"/>
    <property type="match status" value="1"/>
</dbReference>
<dbReference type="InterPro" id="IPR012338">
    <property type="entry name" value="Beta-lactam/transpept-like"/>
</dbReference>
<keyword evidence="4" id="KW-1185">Reference proteome</keyword>
<protein>
    <recommendedName>
        <fullName evidence="2">Beta-lactamase class A catalytic domain-containing protein</fullName>
    </recommendedName>
</protein>
<proteinExistence type="predicted"/>
<feature type="compositionally biased region" description="Low complexity" evidence="1">
    <location>
        <begin position="106"/>
        <end position="116"/>
    </location>
</feature>
<feature type="compositionally biased region" description="Basic and acidic residues" evidence="1">
    <location>
        <begin position="94"/>
        <end position="105"/>
    </location>
</feature>
<dbReference type="Gene3D" id="3.40.710.10">
    <property type="entry name" value="DD-peptidase/beta-lactamase superfamily"/>
    <property type="match status" value="1"/>
</dbReference>
<feature type="region of interest" description="Disordered" evidence="1">
    <location>
        <begin position="1"/>
        <end position="125"/>
    </location>
</feature>
<comment type="caution">
    <text evidence="3">The sequence shown here is derived from an EMBL/GenBank/DDBJ whole genome shotgun (WGS) entry which is preliminary data.</text>
</comment>
<dbReference type="Proteomes" id="UP001369736">
    <property type="component" value="Unassembled WGS sequence"/>
</dbReference>
<gene>
    <name evidence="3" type="ORF">WCD58_02390</name>
</gene>
<accession>A0ABU8LYW4</accession>
<feature type="domain" description="Beta-lactamase class A catalytic" evidence="2">
    <location>
        <begin position="291"/>
        <end position="424"/>
    </location>
</feature>
<dbReference type="SUPFAM" id="SSF56601">
    <property type="entry name" value="beta-lactamase/transpeptidase-like"/>
    <property type="match status" value="1"/>
</dbReference>
<evidence type="ECO:0000313" key="4">
    <source>
        <dbReference type="Proteomes" id="UP001369736"/>
    </source>
</evidence>
<dbReference type="EMBL" id="JBBEGM010000001">
    <property type="protein sequence ID" value="MEJ2859986.1"/>
    <property type="molecule type" value="Genomic_DNA"/>
</dbReference>
<dbReference type="InterPro" id="IPR000871">
    <property type="entry name" value="Beta-lactam_class-A"/>
</dbReference>
<dbReference type="RefSeq" id="WP_337699084.1">
    <property type="nucleotide sequence ID" value="NZ_JBBEGM010000001.1"/>
</dbReference>
<organism evidence="3 4">
    <name type="scientific">Actinomycetospora flava</name>
    <dbReference type="NCBI Taxonomy" id="3129232"/>
    <lineage>
        <taxon>Bacteria</taxon>
        <taxon>Bacillati</taxon>
        <taxon>Actinomycetota</taxon>
        <taxon>Actinomycetes</taxon>
        <taxon>Pseudonocardiales</taxon>
        <taxon>Pseudonocardiaceae</taxon>
        <taxon>Actinomycetospora</taxon>
    </lineage>
</organism>
<evidence type="ECO:0000256" key="1">
    <source>
        <dbReference type="SAM" id="MobiDB-lite"/>
    </source>
</evidence>
<evidence type="ECO:0000313" key="3">
    <source>
        <dbReference type="EMBL" id="MEJ2859986.1"/>
    </source>
</evidence>
<name>A0ABU8LYW4_9PSEU</name>
<sequence>MEASGPATGVAVLTPPPPVRRMPVPTANAGHVAPPRRRPEQAPAPWAPPAPRVASPRVPTPPPAERPGPRHGGRHAGAPVRQPGVDPRPSGRHVRPDVVPEERPRTAAPRTTARPTGTSPGLPVALPADVTPARRASRVTPGVVPAAPRRRGRGVPLGLGAAMAGALMAGTMVTVDTISTGTADPLASADHLLQEIPGGAEPVESVGPATAPEAPRIDLAGAVAAGEEAGGRNGATVGVAAIDLATGELAPGSSGEQTFDTASLAKLFLVVDMLQRQRDGELTLGARDVRLVNAALVSSSDPAMNALWTQYDGPGAITRVSQSLDLEDTSTPEDSSQWGEVQTSARDMVKLLRHVQADLPQQDRDLVLGAMGRAARVAGDGFDQAFGFLDGATPVKQGWMCCLQGRAEVHSAGIVDGRYMVAVLSSAPPGYDQARQNVSAAAGALREHLRPVSSAG</sequence>